<evidence type="ECO:0000259" key="5">
    <source>
        <dbReference type="PROSITE" id="PS50931"/>
    </source>
</evidence>
<evidence type="ECO:0000256" key="1">
    <source>
        <dbReference type="ARBA" id="ARBA00009437"/>
    </source>
</evidence>
<dbReference type="GO" id="GO:0006351">
    <property type="term" value="P:DNA-templated transcription"/>
    <property type="evidence" value="ECO:0007669"/>
    <property type="project" value="TreeGrafter"/>
</dbReference>
<dbReference type="RefSeq" id="WP_106664834.1">
    <property type="nucleotide sequence ID" value="NZ_PGGM01000006.1"/>
</dbReference>
<evidence type="ECO:0000256" key="4">
    <source>
        <dbReference type="ARBA" id="ARBA00023163"/>
    </source>
</evidence>
<dbReference type="InterPro" id="IPR058163">
    <property type="entry name" value="LysR-type_TF_proteobact-type"/>
</dbReference>
<name>A0A2P7BAS0_9HYPH</name>
<dbReference type="InterPro" id="IPR036388">
    <property type="entry name" value="WH-like_DNA-bd_sf"/>
</dbReference>
<evidence type="ECO:0000256" key="2">
    <source>
        <dbReference type="ARBA" id="ARBA00023015"/>
    </source>
</evidence>
<dbReference type="InterPro" id="IPR000847">
    <property type="entry name" value="LysR_HTH_N"/>
</dbReference>
<keyword evidence="7" id="KW-1185">Reference proteome</keyword>
<keyword evidence="3" id="KW-0238">DNA-binding</keyword>
<dbReference type="FunFam" id="1.10.10.10:FF:000038">
    <property type="entry name" value="Glycine cleavage system transcriptional activator"/>
    <property type="match status" value="1"/>
</dbReference>
<dbReference type="PANTHER" id="PTHR30537:SF74">
    <property type="entry name" value="HTH-TYPE TRANSCRIPTIONAL REGULATOR TRPI"/>
    <property type="match status" value="1"/>
</dbReference>
<comment type="caution">
    <text evidence="6">The sequence shown here is derived from an EMBL/GenBank/DDBJ whole genome shotgun (WGS) entry which is preliminary data.</text>
</comment>
<gene>
    <name evidence="6" type="ORF">CU103_15010</name>
</gene>
<dbReference type="Proteomes" id="UP000241764">
    <property type="component" value="Unassembled WGS sequence"/>
</dbReference>
<dbReference type="Pfam" id="PF00126">
    <property type="entry name" value="HTH_1"/>
    <property type="match status" value="1"/>
</dbReference>
<dbReference type="PROSITE" id="PS50931">
    <property type="entry name" value="HTH_LYSR"/>
    <property type="match status" value="1"/>
</dbReference>
<proteinExistence type="inferred from homology"/>
<dbReference type="OrthoDB" id="9807765at2"/>
<dbReference type="Gene3D" id="1.10.10.10">
    <property type="entry name" value="Winged helix-like DNA-binding domain superfamily/Winged helix DNA-binding domain"/>
    <property type="match status" value="1"/>
</dbReference>
<evidence type="ECO:0000256" key="3">
    <source>
        <dbReference type="ARBA" id="ARBA00023125"/>
    </source>
</evidence>
<dbReference type="InterPro" id="IPR005119">
    <property type="entry name" value="LysR_subst-bd"/>
</dbReference>
<keyword evidence="4" id="KW-0804">Transcription</keyword>
<dbReference type="Gene3D" id="3.40.190.10">
    <property type="entry name" value="Periplasmic binding protein-like II"/>
    <property type="match status" value="2"/>
</dbReference>
<dbReference type="SUPFAM" id="SSF46785">
    <property type="entry name" value="Winged helix' DNA-binding domain"/>
    <property type="match status" value="1"/>
</dbReference>
<dbReference type="InterPro" id="IPR036390">
    <property type="entry name" value="WH_DNA-bd_sf"/>
</dbReference>
<dbReference type="GO" id="GO:0003700">
    <property type="term" value="F:DNA-binding transcription factor activity"/>
    <property type="evidence" value="ECO:0007669"/>
    <property type="project" value="InterPro"/>
</dbReference>
<feature type="domain" description="HTH lysR-type" evidence="5">
    <location>
        <begin position="7"/>
        <end position="64"/>
    </location>
</feature>
<sequence>MAGSDLPPLAALRAFEATARLSSFKAAAAELFVTPTAISHQIRQLEEYLGVRVLDRSPRNVSLTSKGRELYEATVSGFSEIRQSVVRLREIQNSRALTLSATTAFLSHWLVPRLGEIRRVLPELDLRLHASETIVRLQPGEIDVAIRYGKGPFTGVETTPLKADGFAPLCSPGLNIADLEDIRRVALIHVDGRTAPLPLPDWPRWCAEAGISGVNTAAGLRFSNSMHAMQAAIAGQGVAIVSLVMAADALASGLLIQPFNHILPGDTYHFACAPGIGSHTDVNALRQWFQTELEAM</sequence>
<keyword evidence="2" id="KW-0805">Transcription regulation</keyword>
<protein>
    <submittedName>
        <fullName evidence="6">LysR family transcriptional regulator</fullName>
    </submittedName>
</protein>
<evidence type="ECO:0000313" key="6">
    <source>
        <dbReference type="EMBL" id="PSH63568.1"/>
    </source>
</evidence>
<accession>A0A2P7BAS0</accession>
<reference evidence="7" key="1">
    <citation type="submission" date="2017-11" db="EMBL/GenBank/DDBJ databases">
        <authorList>
            <person name="Kuznetsova I."/>
            <person name="Sazanova A."/>
            <person name="Chirak E."/>
            <person name="Safronova V."/>
            <person name="Willems A."/>
        </authorList>
    </citation>
    <scope>NUCLEOTIDE SEQUENCE [LARGE SCALE GENOMIC DNA]</scope>
    <source>
        <strain evidence="7">CCBAU 03422</strain>
    </source>
</reference>
<dbReference type="GO" id="GO:0043565">
    <property type="term" value="F:sequence-specific DNA binding"/>
    <property type="evidence" value="ECO:0007669"/>
    <property type="project" value="TreeGrafter"/>
</dbReference>
<dbReference type="SUPFAM" id="SSF53850">
    <property type="entry name" value="Periplasmic binding protein-like II"/>
    <property type="match status" value="1"/>
</dbReference>
<comment type="similarity">
    <text evidence="1">Belongs to the LysR transcriptional regulatory family.</text>
</comment>
<dbReference type="EMBL" id="PGGM01000006">
    <property type="protein sequence ID" value="PSH63568.1"/>
    <property type="molecule type" value="Genomic_DNA"/>
</dbReference>
<dbReference type="PRINTS" id="PR00039">
    <property type="entry name" value="HTHLYSR"/>
</dbReference>
<dbReference type="CDD" id="cd08432">
    <property type="entry name" value="PBP2_GcdR_TrpI_HvrB_AmpR_like"/>
    <property type="match status" value="1"/>
</dbReference>
<dbReference type="AlphaFoldDB" id="A0A2P7BAS0"/>
<organism evidence="6 7">
    <name type="scientific">Phyllobacterium sophorae</name>
    <dbReference type="NCBI Taxonomy" id="1520277"/>
    <lineage>
        <taxon>Bacteria</taxon>
        <taxon>Pseudomonadati</taxon>
        <taxon>Pseudomonadota</taxon>
        <taxon>Alphaproteobacteria</taxon>
        <taxon>Hyphomicrobiales</taxon>
        <taxon>Phyllobacteriaceae</taxon>
        <taxon>Phyllobacterium</taxon>
    </lineage>
</organism>
<evidence type="ECO:0000313" key="7">
    <source>
        <dbReference type="Proteomes" id="UP000241764"/>
    </source>
</evidence>
<dbReference type="PANTHER" id="PTHR30537">
    <property type="entry name" value="HTH-TYPE TRANSCRIPTIONAL REGULATOR"/>
    <property type="match status" value="1"/>
</dbReference>
<dbReference type="Pfam" id="PF03466">
    <property type="entry name" value="LysR_substrate"/>
    <property type="match status" value="1"/>
</dbReference>